<sequence>MTPPRATCAIDLATDEPWIRVRRFDGSSTQVTIREALINADEYVQVAGELATQDVAILRLLVTIVRRAHPGLRTSSQWQSLWERQRFDSTVIDTYIGAHVQRFDLLDDEAPFFQVAGLHTTKGEMTELARLIADVPNGHQYFTTRARDAVTSMSFAEAARWLVHAQAFDVSGIKSGAVGDDRVKGGKGYPIGTGWCGWLGLVVVEGANLFETLMLNLPLDPAWGDDDLPVWERPPQGPGVEVRPHAPTGPADLFTWQSRRIRLGHDGERVTGVLIANGDPLHPRDLFRAETMTGWRRSEAQEKALKSADPIYMPRAHMPDRAVWRGLGSLLAGTDLTASTRAGRWLEWLSELKEEEVLPPSYPLRLRTVGMHYGAQSSVIEDITDDVLPLSLAVLSDPPLKALAIDAVTDVDAAIRALGQFADELARASGADRDLGDSHRTEAREQGYAALDASYRAWVRTLSVDTDRDAAREAWQRQVRREVIAVMRQLLDSASPGAWSGTFIDGDLRRPLNAATATNWFYLNLAKALPLTRQRAEGATT</sequence>
<name>A0A5C4VQY8_9ACTN</name>
<organism evidence="1 2">
    <name type="scientific">Nocardioides albidus</name>
    <dbReference type="NCBI Taxonomy" id="1517589"/>
    <lineage>
        <taxon>Bacteria</taxon>
        <taxon>Bacillati</taxon>
        <taxon>Actinomycetota</taxon>
        <taxon>Actinomycetes</taxon>
        <taxon>Propionibacteriales</taxon>
        <taxon>Nocardioidaceae</taxon>
        <taxon>Nocardioides</taxon>
    </lineage>
</organism>
<gene>
    <name evidence="1" type="primary">casA</name>
    <name evidence="1" type="ORF">FHP29_13460</name>
</gene>
<dbReference type="EMBL" id="VDMP01000025">
    <property type="protein sequence ID" value="TNM38287.1"/>
    <property type="molecule type" value="Genomic_DNA"/>
</dbReference>
<accession>A0A5C4VQY8</accession>
<proteinExistence type="predicted"/>
<evidence type="ECO:0000313" key="2">
    <source>
        <dbReference type="Proteomes" id="UP000313231"/>
    </source>
</evidence>
<reference evidence="1 2" key="1">
    <citation type="journal article" date="2016" name="Int. J. Syst. Evol. Microbiol.">
        <title>Nocardioides albidus sp. nov., an actinobacterium isolated from garden soil.</title>
        <authorList>
            <person name="Singh H."/>
            <person name="Du J."/>
            <person name="Trinh H."/>
            <person name="Won K."/>
            <person name="Yang J.E."/>
            <person name="Yin C."/>
            <person name="Kook M."/>
            <person name="Yi T.H."/>
        </authorList>
    </citation>
    <scope>NUCLEOTIDE SEQUENCE [LARGE SCALE GENOMIC DNA]</scope>
    <source>
        <strain evidence="1 2">CCTCC AB 2015297</strain>
    </source>
</reference>
<dbReference type="CDD" id="cd09729">
    <property type="entry name" value="Cse1_I-E"/>
    <property type="match status" value="1"/>
</dbReference>
<dbReference type="Pfam" id="PF09481">
    <property type="entry name" value="CRISPR_Cse1"/>
    <property type="match status" value="1"/>
</dbReference>
<dbReference type="Gene3D" id="1.10.132.100">
    <property type="match status" value="1"/>
</dbReference>
<dbReference type="RefSeq" id="WP_139623401.1">
    <property type="nucleotide sequence ID" value="NZ_VDMP01000025.1"/>
</dbReference>
<comment type="caution">
    <text evidence="1">The sequence shown here is derived from an EMBL/GenBank/DDBJ whole genome shotgun (WGS) entry which is preliminary data.</text>
</comment>
<dbReference type="AlphaFoldDB" id="A0A5C4VQY8"/>
<evidence type="ECO:0000313" key="1">
    <source>
        <dbReference type="EMBL" id="TNM38287.1"/>
    </source>
</evidence>
<dbReference type="OrthoDB" id="3187690at2"/>
<dbReference type="Proteomes" id="UP000313231">
    <property type="component" value="Unassembled WGS sequence"/>
</dbReference>
<dbReference type="InterPro" id="IPR013381">
    <property type="entry name" value="CRISPR-assoc_prot_Cse1"/>
</dbReference>
<dbReference type="NCBIfam" id="TIGR02547">
    <property type="entry name" value="casA_cse1"/>
    <property type="match status" value="1"/>
</dbReference>
<protein>
    <submittedName>
        <fullName evidence="1">Type I-E CRISPR-associated protein Cse1/CasA</fullName>
    </submittedName>
</protein>
<keyword evidence="2" id="KW-1185">Reference proteome</keyword>